<dbReference type="VEuPathDB" id="PlasmoDB:PVP01_0529700"/>
<evidence type="ECO:0000313" key="10">
    <source>
        <dbReference type="EMBL" id="VUZ94189.1"/>
    </source>
</evidence>
<proteinExistence type="inferred from homology"/>
<keyword evidence="6" id="KW-0378">Hydrolase</keyword>
<evidence type="ECO:0000256" key="2">
    <source>
        <dbReference type="ARBA" id="ARBA00010875"/>
    </source>
</evidence>
<dbReference type="SUPFAM" id="SSF55486">
    <property type="entry name" value="Metalloproteases ('zincins'), catalytic domain"/>
    <property type="match status" value="1"/>
</dbReference>
<feature type="chain" id="PRO_5021777889" evidence="9">
    <location>
        <begin position="33"/>
        <end position="648"/>
    </location>
</feature>
<keyword evidence="5" id="KW-0255">Endonuclease</keyword>
<feature type="compositionally biased region" description="Polar residues" evidence="8">
    <location>
        <begin position="325"/>
        <end position="336"/>
    </location>
</feature>
<dbReference type="EMBL" id="LT635616">
    <property type="protein sequence ID" value="VUZ94189.1"/>
    <property type="molecule type" value="Genomic_DNA"/>
</dbReference>
<accession>A0A564ZR13</accession>
<keyword evidence="10" id="KW-0808">Transferase</keyword>
<keyword evidence="3" id="KW-0540">Nuclease</keyword>
<evidence type="ECO:0000256" key="5">
    <source>
        <dbReference type="ARBA" id="ARBA00022759"/>
    </source>
</evidence>
<evidence type="ECO:0000256" key="8">
    <source>
        <dbReference type="SAM" id="MobiDB-lite"/>
    </source>
</evidence>
<dbReference type="HAMAP" id="MF_00009">
    <property type="entry name" value="Endoribonucl_YbeY"/>
    <property type="match status" value="1"/>
</dbReference>
<dbReference type="InterPro" id="IPR002036">
    <property type="entry name" value="YbeY"/>
</dbReference>
<keyword evidence="4" id="KW-0479">Metal-binding</keyword>
<dbReference type="InterPro" id="IPR037143">
    <property type="entry name" value="4-PPantetheinyl_Trfase_dom_sf"/>
</dbReference>
<dbReference type="Gene3D" id="3.40.390.30">
    <property type="entry name" value="Metalloproteases ('zincins'), catalytic domain"/>
    <property type="match status" value="1"/>
</dbReference>
<evidence type="ECO:0000256" key="3">
    <source>
        <dbReference type="ARBA" id="ARBA00022722"/>
    </source>
</evidence>
<feature type="region of interest" description="Disordered" evidence="8">
    <location>
        <begin position="306"/>
        <end position="340"/>
    </location>
</feature>
<gene>
    <name evidence="10" type="ORF">PVP01_0529700</name>
</gene>
<reference evidence="11" key="1">
    <citation type="submission" date="2016-07" db="EMBL/GenBank/DDBJ databases">
        <authorList>
            <consortium name="Pathogen Informatics"/>
        </authorList>
    </citation>
    <scope>NUCLEOTIDE SEQUENCE [LARGE SCALE GENOMIC DNA]</scope>
</reference>
<dbReference type="VEuPathDB" id="PlasmoDB:PVPAM_050037300"/>
<dbReference type="AlphaFoldDB" id="A0A564ZR13"/>
<evidence type="ECO:0000256" key="6">
    <source>
        <dbReference type="ARBA" id="ARBA00022801"/>
    </source>
</evidence>
<dbReference type="Gene3D" id="3.90.470.20">
    <property type="entry name" value="4'-phosphopantetheinyl transferase domain"/>
    <property type="match status" value="1"/>
</dbReference>
<keyword evidence="9" id="KW-0732">Signal</keyword>
<dbReference type="SUPFAM" id="SSF56214">
    <property type="entry name" value="4'-phosphopantetheinyl transferase"/>
    <property type="match status" value="1"/>
</dbReference>
<evidence type="ECO:0000256" key="4">
    <source>
        <dbReference type="ARBA" id="ARBA00022723"/>
    </source>
</evidence>
<dbReference type="VEuPathDB" id="PlasmoDB:PVW1_050034900"/>
<dbReference type="InterPro" id="IPR023091">
    <property type="entry name" value="MetalPrtase_cat_dom_sf_prd"/>
</dbReference>
<name>A0A564ZR13_PLAVI</name>
<keyword evidence="7" id="KW-0862">Zinc</keyword>
<dbReference type="OrthoDB" id="15433at2759"/>
<evidence type="ECO:0000256" key="7">
    <source>
        <dbReference type="ARBA" id="ARBA00022833"/>
    </source>
</evidence>
<comment type="cofactor">
    <cofactor evidence="1">
        <name>Zn(2+)</name>
        <dbReference type="ChEBI" id="CHEBI:29105"/>
    </cofactor>
</comment>
<dbReference type="Proteomes" id="UP000220605">
    <property type="component" value="Chromosome 5"/>
</dbReference>
<dbReference type="GO" id="GO:0004519">
    <property type="term" value="F:endonuclease activity"/>
    <property type="evidence" value="ECO:0007669"/>
    <property type="project" value="UniProtKB-KW"/>
</dbReference>
<dbReference type="GO" id="GO:0000287">
    <property type="term" value="F:magnesium ion binding"/>
    <property type="evidence" value="ECO:0007669"/>
    <property type="project" value="InterPro"/>
</dbReference>
<dbReference type="GO" id="GO:0004222">
    <property type="term" value="F:metalloendopeptidase activity"/>
    <property type="evidence" value="ECO:0007669"/>
    <property type="project" value="InterPro"/>
</dbReference>
<sequence>MPGSAAHKISSAFTKAVKLLFLFWLFFVKKQMVPNGVHSLRMAKRKSCIQMGHPPGGGSYISPCTSTDCPSPRRAPFNCLYRDCSKARVHNPLGGLISLHPVKKPKLMRGKDPKLVTRIFYIHNFHHPEKAVGRICPLGRKSKWKNASCMNRSGKMHLIGENDEEMFNQISSSVMRSNPMWGGNYERNGLLEIVNNQTEVPIDLAHFEKEVRKLIHLMRFEDFQLNITFVSLKEMKEVNRTHRGKNEPTDVISLLHCVHSGEGVSPGGDFASGGGLRSGDIYLCPAYISRECVLARVRYERGLLADQSGGSDRSDGSDGEVGESTLANRDTQQSDQGELRPRGVNKLFGTLFCAHQRLPLYVLHGLIHLTNKDHVKNANEYNAFMDVEEDLIGKYLKFHHYTHTFYSHYVIGLGTDILNVNRIYKILQKGSGAFFLRKVLSSLELRELAQGGEAAGSDQLGGADGKADRHADRHADCQADRHADCQADRHADCQADCQADCHADCQADCHADRQADCPEDCREDPTQSLVQKLTANCTLKLAIHVSKKFAAKEAILKSMGRGLSSISKYGLSMNDIEVRNDKYGKPLVFLYDQARQIANEMGIVNIFLSLSDERITCTSHNLTKDESTVCKSCTYLIHAQALSVGSNV</sequence>
<protein>
    <submittedName>
        <fullName evidence="10">Holo-[acyl-carrier-protein] synthase, putative</fullName>
        <ecNumber evidence="10">2.7.8.7</ecNumber>
    </submittedName>
</protein>
<evidence type="ECO:0000256" key="9">
    <source>
        <dbReference type="SAM" id="SignalP"/>
    </source>
</evidence>
<dbReference type="Pfam" id="PF02130">
    <property type="entry name" value="YbeY"/>
    <property type="match status" value="1"/>
</dbReference>
<dbReference type="GO" id="GO:0008897">
    <property type="term" value="F:holo-[acyl-carrier-protein] synthase activity"/>
    <property type="evidence" value="ECO:0007669"/>
    <property type="project" value="UniProtKB-EC"/>
</dbReference>
<organism evidence="10 11">
    <name type="scientific">Plasmodium vivax</name>
    <name type="common">malaria parasite P. vivax</name>
    <dbReference type="NCBI Taxonomy" id="5855"/>
    <lineage>
        <taxon>Eukaryota</taxon>
        <taxon>Sar</taxon>
        <taxon>Alveolata</taxon>
        <taxon>Apicomplexa</taxon>
        <taxon>Aconoidasida</taxon>
        <taxon>Haemosporida</taxon>
        <taxon>Plasmodiidae</taxon>
        <taxon>Plasmodium</taxon>
        <taxon>Plasmodium (Plasmodium)</taxon>
    </lineage>
</organism>
<dbReference type="VEuPathDB" id="PlasmoDB:PVX_090105"/>
<dbReference type="GO" id="GO:0006364">
    <property type="term" value="P:rRNA processing"/>
    <property type="evidence" value="ECO:0007669"/>
    <property type="project" value="InterPro"/>
</dbReference>
<comment type="similarity">
    <text evidence="2">Belongs to the endoribonuclease YbeY family.</text>
</comment>
<feature type="signal peptide" evidence="9">
    <location>
        <begin position="1"/>
        <end position="32"/>
    </location>
</feature>
<evidence type="ECO:0000313" key="11">
    <source>
        <dbReference type="Proteomes" id="UP000220605"/>
    </source>
</evidence>
<evidence type="ECO:0000256" key="1">
    <source>
        <dbReference type="ARBA" id="ARBA00001947"/>
    </source>
</evidence>
<dbReference type="EC" id="2.7.8.7" evidence="10"/>